<dbReference type="InterPro" id="IPR000845">
    <property type="entry name" value="Nucleoside_phosphorylase_d"/>
</dbReference>
<dbReference type="Pfam" id="PF01048">
    <property type="entry name" value="PNP_UDP_1"/>
    <property type="match status" value="2"/>
</dbReference>
<dbReference type="GO" id="GO:0009116">
    <property type="term" value="P:nucleoside metabolic process"/>
    <property type="evidence" value="ECO:0007669"/>
    <property type="project" value="InterPro"/>
</dbReference>
<dbReference type="EC" id="3.2.2.9" evidence="2"/>
<dbReference type="GO" id="GO:0019284">
    <property type="term" value="P:L-methionine salvage from S-adenosylmethionine"/>
    <property type="evidence" value="ECO:0007669"/>
    <property type="project" value="TreeGrafter"/>
</dbReference>
<keyword evidence="2" id="KW-0378">Hydrolase</keyword>
<protein>
    <submittedName>
        <fullName evidence="2">Putative Adenosylhomocysteine nucleosidase</fullName>
        <ecNumber evidence="2">3.2.2.9</ecNumber>
    </submittedName>
</protein>
<dbReference type="Proteomes" id="UP000238701">
    <property type="component" value="Unassembled WGS sequence"/>
</dbReference>
<dbReference type="SUPFAM" id="SSF53167">
    <property type="entry name" value="Purine and uridine phosphorylases"/>
    <property type="match status" value="1"/>
</dbReference>
<proteinExistence type="predicted"/>
<sequence length="238" mass="25937">MSRIGIVAALEREVRPLIRKWRVGEKEWDGRRFRFFEKNDAVLVCGGMGAEAGRRATEAMIAVYAPKMIYSAGFAGALDPKLEVGGLVEPRRVVNAGDGSSISLERGEGVLVSFVSVASPAQKEKLREAFAAQVVDMEAAAVARAAEMRGVGFAAVKVISDDSEFVFPGLERFVDSSGRFLEARFLLFAGLRPWLWPQVARLARNSRLAAHALCERLEKICLNPASACGDPLEAVNRQ</sequence>
<gene>
    <name evidence="2" type="ORF">SBA1_150060</name>
</gene>
<dbReference type="EMBL" id="OMOD01000057">
    <property type="protein sequence ID" value="SPF36213.1"/>
    <property type="molecule type" value="Genomic_DNA"/>
</dbReference>
<accession>A0A2U3K9A1</accession>
<keyword evidence="2" id="KW-0326">Glycosidase</keyword>
<organism evidence="2 3">
    <name type="scientific">Candidatus Sulfotelmatobacter kueseliae</name>
    <dbReference type="NCBI Taxonomy" id="2042962"/>
    <lineage>
        <taxon>Bacteria</taxon>
        <taxon>Pseudomonadati</taxon>
        <taxon>Acidobacteriota</taxon>
        <taxon>Terriglobia</taxon>
        <taxon>Terriglobales</taxon>
        <taxon>Candidatus Korobacteraceae</taxon>
        <taxon>Candidatus Sulfotelmatobacter</taxon>
    </lineage>
</organism>
<dbReference type="GO" id="GO:0008782">
    <property type="term" value="F:adenosylhomocysteine nucleosidase activity"/>
    <property type="evidence" value="ECO:0007669"/>
    <property type="project" value="UniProtKB-EC"/>
</dbReference>
<reference evidence="3" key="1">
    <citation type="submission" date="2018-02" db="EMBL/GenBank/DDBJ databases">
        <authorList>
            <person name="Hausmann B."/>
        </authorList>
    </citation>
    <scope>NUCLEOTIDE SEQUENCE [LARGE SCALE GENOMIC DNA]</scope>
    <source>
        <strain evidence="3">Peat soil MAG SbA1</strain>
    </source>
</reference>
<feature type="domain" description="Nucleoside phosphorylase" evidence="1">
    <location>
        <begin position="118"/>
        <end position="161"/>
    </location>
</feature>
<feature type="domain" description="Nucleoside phosphorylase" evidence="1">
    <location>
        <begin position="3"/>
        <end position="99"/>
    </location>
</feature>
<dbReference type="PANTHER" id="PTHR46832:SF1">
    <property type="entry name" value="5'-METHYLTHIOADENOSINE_S-ADENOSYLHOMOCYSTEINE NUCLEOSIDASE"/>
    <property type="match status" value="1"/>
</dbReference>
<dbReference type="PANTHER" id="PTHR46832">
    <property type="entry name" value="5'-METHYLTHIOADENOSINE/S-ADENOSYLHOMOCYSTEINE NUCLEOSIDASE"/>
    <property type="match status" value="1"/>
</dbReference>
<dbReference type="GO" id="GO:0005829">
    <property type="term" value="C:cytosol"/>
    <property type="evidence" value="ECO:0007669"/>
    <property type="project" value="TreeGrafter"/>
</dbReference>
<dbReference type="Gene3D" id="3.40.50.1580">
    <property type="entry name" value="Nucleoside phosphorylase domain"/>
    <property type="match status" value="2"/>
</dbReference>
<dbReference type="AlphaFoldDB" id="A0A2U3K9A1"/>
<dbReference type="InterPro" id="IPR035994">
    <property type="entry name" value="Nucleoside_phosphorylase_sf"/>
</dbReference>
<name>A0A2U3K9A1_9BACT</name>
<dbReference type="GO" id="GO:0008930">
    <property type="term" value="F:methylthioadenosine nucleosidase activity"/>
    <property type="evidence" value="ECO:0007669"/>
    <property type="project" value="TreeGrafter"/>
</dbReference>
<evidence type="ECO:0000259" key="1">
    <source>
        <dbReference type="Pfam" id="PF01048"/>
    </source>
</evidence>
<evidence type="ECO:0000313" key="3">
    <source>
        <dbReference type="Proteomes" id="UP000238701"/>
    </source>
</evidence>
<evidence type="ECO:0000313" key="2">
    <source>
        <dbReference type="EMBL" id="SPF36213.1"/>
    </source>
</evidence>